<name>A0A3B1CDI4_9ZZZZ</name>
<dbReference type="InterPro" id="IPR007029">
    <property type="entry name" value="YHS_dom"/>
</dbReference>
<proteinExistence type="predicted"/>
<dbReference type="AlphaFoldDB" id="A0A3B1CDI4"/>
<dbReference type="InterPro" id="IPR012348">
    <property type="entry name" value="RNR-like"/>
</dbReference>
<organism evidence="2">
    <name type="scientific">hydrothermal vent metagenome</name>
    <dbReference type="NCBI Taxonomy" id="652676"/>
    <lineage>
        <taxon>unclassified sequences</taxon>
        <taxon>metagenomes</taxon>
        <taxon>ecological metagenomes</taxon>
    </lineage>
</organism>
<accession>A0A3B1CDI4</accession>
<protein>
    <recommendedName>
        <fullName evidence="1">TRASH domain-containing protein</fullName>
    </recommendedName>
</protein>
<dbReference type="Pfam" id="PF04945">
    <property type="entry name" value="YHS"/>
    <property type="match status" value="1"/>
</dbReference>
<evidence type="ECO:0000259" key="1">
    <source>
        <dbReference type="SMART" id="SM00746"/>
    </source>
</evidence>
<dbReference type="GO" id="GO:0016491">
    <property type="term" value="F:oxidoreductase activity"/>
    <property type="evidence" value="ECO:0007669"/>
    <property type="project" value="InterPro"/>
</dbReference>
<dbReference type="InterPro" id="IPR011017">
    <property type="entry name" value="TRASH_dom"/>
</dbReference>
<gene>
    <name evidence="2" type="ORF">MNBD_IGNAVI01-2663</name>
</gene>
<sequence length="94" mass="10994">MHNEINNSAAVLNKEIEMERDPVCGMEFNNILDAPRSAYKGGMIYFCCPKCKKLFDDNPETYFLGMRYKLNINKHKPDKCDCDDIFLILSRHRT</sequence>
<dbReference type="InterPro" id="IPR009078">
    <property type="entry name" value="Ferritin-like_SF"/>
</dbReference>
<reference evidence="2" key="1">
    <citation type="submission" date="2018-06" db="EMBL/GenBank/DDBJ databases">
        <authorList>
            <person name="Zhirakovskaya E."/>
        </authorList>
    </citation>
    <scope>NUCLEOTIDE SEQUENCE</scope>
</reference>
<dbReference type="EMBL" id="UOGD01000059">
    <property type="protein sequence ID" value="VAX16755.1"/>
    <property type="molecule type" value="Genomic_DNA"/>
</dbReference>
<dbReference type="Gene3D" id="1.10.620.20">
    <property type="entry name" value="Ribonucleotide Reductase, subunit A"/>
    <property type="match status" value="1"/>
</dbReference>
<dbReference type="SUPFAM" id="SSF47240">
    <property type="entry name" value="Ferritin-like"/>
    <property type="match status" value="1"/>
</dbReference>
<feature type="domain" description="TRASH" evidence="1">
    <location>
        <begin position="21"/>
        <end position="59"/>
    </location>
</feature>
<evidence type="ECO:0000313" key="2">
    <source>
        <dbReference type="EMBL" id="VAX16755.1"/>
    </source>
</evidence>
<dbReference type="SMART" id="SM00746">
    <property type="entry name" value="TRASH"/>
    <property type="match status" value="1"/>
</dbReference>